<protein>
    <submittedName>
        <fullName evidence="1">Uncharacterized protein</fullName>
    </submittedName>
</protein>
<sequence>MRRIIEKLLIISRQICFRTTNQSVWQEEIFFIDSYHPSGFKERGQLPSAEPSIRSWHSYHILRNAKIDIFKGSMRLAVDKLGRVEVTEPGSFEVNEDNNPSLY</sequence>
<dbReference type="Proteomes" id="UP001062846">
    <property type="component" value="Chromosome 7"/>
</dbReference>
<reference evidence="1" key="1">
    <citation type="submission" date="2022-02" db="EMBL/GenBank/DDBJ databases">
        <title>Plant Genome Project.</title>
        <authorList>
            <person name="Zhang R.-G."/>
        </authorList>
    </citation>
    <scope>NUCLEOTIDE SEQUENCE</scope>
    <source>
        <strain evidence="1">AT1</strain>
    </source>
</reference>
<keyword evidence="2" id="KW-1185">Reference proteome</keyword>
<proteinExistence type="predicted"/>
<dbReference type="EMBL" id="CM046394">
    <property type="protein sequence ID" value="KAI8547374.1"/>
    <property type="molecule type" value="Genomic_DNA"/>
</dbReference>
<comment type="caution">
    <text evidence="1">The sequence shown here is derived from an EMBL/GenBank/DDBJ whole genome shotgun (WGS) entry which is preliminary data.</text>
</comment>
<gene>
    <name evidence="1" type="ORF">RHMOL_Rhmol07G0190600</name>
</gene>
<organism evidence="1 2">
    <name type="scientific">Rhododendron molle</name>
    <name type="common">Chinese azalea</name>
    <name type="synonym">Azalea mollis</name>
    <dbReference type="NCBI Taxonomy" id="49168"/>
    <lineage>
        <taxon>Eukaryota</taxon>
        <taxon>Viridiplantae</taxon>
        <taxon>Streptophyta</taxon>
        <taxon>Embryophyta</taxon>
        <taxon>Tracheophyta</taxon>
        <taxon>Spermatophyta</taxon>
        <taxon>Magnoliopsida</taxon>
        <taxon>eudicotyledons</taxon>
        <taxon>Gunneridae</taxon>
        <taxon>Pentapetalae</taxon>
        <taxon>asterids</taxon>
        <taxon>Ericales</taxon>
        <taxon>Ericaceae</taxon>
        <taxon>Ericoideae</taxon>
        <taxon>Rhodoreae</taxon>
        <taxon>Rhododendron</taxon>
    </lineage>
</organism>
<evidence type="ECO:0000313" key="2">
    <source>
        <dbReference type="Proteomes" id="UP001062846"/>
    </source>
</evidence>
<accession>A0ACC0N3H2</accession>
<evidence type="ECO:0000313" key="1">
    <source>
        <dbReference type="EMBL" id="KAI8547374.1"/>
    </source>
</evidence>
<name>A0ACC0N3H2_RHOML</name>